<dbReference type="GO" id="GO:0033214">
    <property type="term" value="P:siderophore-iron import into cell"/>
    <property type="evidence" value="ECO:0007669"/>
    <property type="project" value="TreeGrafter"/>
</dbReference>
<dbReference type="InterPro" id="IPR000522">
    <property type="entry name" value="ABC_transptr_permease_BtuC"/>
</dbReference>
<keyword evidence="5 8" id="KW-0812">Transmembrane</keyword>
<accession>A0A850P9W9</accession>
<feature type="transmembrane region" description="Helical" evidence="8">
    <location>
        <begin position="84"/>
        <end position="106"/>
    </location>
</feature>
<comment type="subcellular location">
    <subcellularLocation>
        <location evidence="1">Cell membrane</location>
        <topology evidence="1">Multi-pass membrane protein</topology>
    </subcellularLocation>
</comment>
<keyword evidence="4" id="KW-1003">Cell membrane</keyword>
<sequence length="328" mass="33535">MKACLARALALVIVAAALSLCVGRLTLSPVQLWTGAVRHHGADADTAAALVWHVRLPRVLGALCVGAALSVSGATYQIVFRNPLVSPGLLGVLAGAGFGAASAIVCGQHGVTVELGAVLGGMLAAGLAILIAQLFDAESLLMLVFGGLIATALFTALLSSLQYMADPERQLPDIVFWLLGSLAAVTTGQIPPLLAVLMPGLVLLLAGARLLDALALGDDEARALGIPVRAVRLGALIVATMLSVVTVSVVGMIGWVGLVVPHLARLLVGPRAAPLLGMSALIGGLFLLVCDDIARGATRQEIPVGIVADLLGVAVFLALLRLRRVLWA</sequence>
<dbReference type="GO" id="GO:0022857">
    <property type="term" value="F:transmembrane transporter activity"/>
    <property type="evidence" value="ECO:0007669"/>
    <property type="project" value="InterPro"/>
</dbReference>
<evidence type="ECO:0000256" key="7">
    <source>
        <dbReference type="ARBA" id="ARBA00023136"/>
    </source>
</evidence>
<dbReference type="Pfam" id="PF01032">
    <property type="entry name" value="FecCD"/>
    <property type="match status" value="1"/>
</dbReference>
<feature type="transmembrane region" description="Helical" evidence="8">
    <location>
        <begin position="302"/>
        <end position="322"/>
    </location>
</feature>
<dbReference type="InterPro" id="IPR037294">
    <property type="entry name" value="ABC_BtuC-like"/>
</dbReference>
<dbReference type="AlphaFoldDB" id="A0A850P9W9"/>
<feature type="transmembrane region" description="Helical" evidence="8">
    <location>
        <begin position="113"/>
        <end position="134"/>
    </location>
</feature>
<organism evidence="9 10">
    <name type="scientific">Ameyamaea chiangmaiensis</name>
    <dbReference type="NCBI Taxonomy" id="442969"/>
    <lineage>
        <taxon>Bacteria</taxon>
        <taxon>Pseudomonadati</taxon>
        <taxon>Pseudomonadota</taxon>
        <taxon>Alphaproteobacteria</taxon>
        <taxon>Acetobacterales</taxon>
        <taxon>Acetobacteraceae</taxon>
        <taxon>Ameyamaea</taxon>
    </lineage>
</organism>
<comment type="similarity">
    <text evidence="2">Belongs to the binding-protein-dependent transport system permease family. FecCD subfamily.</text>
</comment>
<evidence type="ECO:0000256" key="4">
    <source>
        <dbReference type="ARBA" id="ARBA00022475"/>
    </source>
</evidence>
<evidence type="ECO:0000256" key="2">
    <source>
        <dbReference type="ARBA" id="ARBA00007935"/>
    </source>
</evidence>
<evidence type="ECO:0000256" key="3">
    <source>
        <dbReference type="ARBA" id="ARBA00022448"/>
    </source>
</evidence>
<evidence type="ECO:0000313" key="9">
    <source>
        <dbReference type="EMBL" id="NVN39753.1"/>
    </source>
</evidence>
<keyword evidence="6 8" id="KW-1133">Transmembrane helix</keyword>
<dbReference type="Gene3D" id="1.10.3470.10">
    <property type="entry name" value="ABC transporter involved in vitamin B12 uptake, BtuC"/>
    <property type="match status" value="1"/>
</dbReference>
<evidence type="ECO:0000313" key="10">
    <source>
        <dbReference type="Proteomes" id="UP000585665"/>
    </source>
</evidence>
<evidence type="ECO:0000256" key="8">
    <source>
        <dbReference type="SAM" id="Phobius"/>
    </source>
</evidence>
<dbReference type="GO" id="GO:0005886">
    <property type="term" value="C:plasma membrane"/>
    <property type="evidence" value="ECO:0007669"/>
    <property type="project" value="UniProtKB-SubCell"/>
</dbReference>
<dbReference type="SUPFAM" id="SSF81345">
    <property type="entry name" value="ABC transporter involved in vitamin B12 uptake, BtuC"/>
    <property type="match status" value="1"/>
</dbReference>
<feature type="transmembrane region" description="Helical" evidence="8">
    <location>
        <begin position="272"/>
        <end position="290"/>
    </location>
</feature>
<dbReference type="EMBL" id="JABXXR010000016">
    <property type="protein sequence ID" value="NVN39753.1"/>
    <property type="molecule type" value="Genomic_DNA"/>
</dbReference>
<dbReference type="Proteomes" id="UP000585665">
    <property type="component" value="Unassembled WGS sequence"/>
</dbReference>
<feature type="transmembrane region" description="Helical" evidence="8">
    <location>
        <begin position="236"/>
        <end position="260"/>
    </location>
</feature>
<keyword evidence="3" id="KW-0813">Transport</keyword>
<feature type="transmembrane region" description="Helical" evidence="8">
    <location>
        <begin position="171"/>
        <end position="190"/>
    </location>
</feature>
<protein>
    <submittedName>
        <fullName evidence="9">Iron ABC transporter permease</fullName>
    </submittedName>
</protein>
<gene>
    <name evidence="9" type="ORF">HUK82_04120</name>
</gene>
<keyword evidence="10" id="KW-1185">Reference proteome</keyword>
<proteinExistence type="inferred from homology"/>
<dbReference type="PANTHER" id="PTHR30472:SF70">
    <property type="entry name" value="MOLYBDATE IMPORT SYSTEM PERMEASE PROTEIN MOLB"/>
    <property type="match status" value="1"/>
</dbReference>
<keyword evidence="7 8" id="KW-0472">Membrane</keyword>
<dbReference type="RefSeq" id="WP_176612735.1">
    <property type="nucleotide sequence ID" value="NZ_JABXXR010000016.1"/>
</dbReference>
<comment type="caution">
    <text evidence="9">The sequence shown here is derived from an EMBL/GenBank/DDBJ whole genome shotgun (WGS) entry which is preliminary data.</text>
</comment>
<evidence type="ECO:0000256" key="1">
    <source>
        <dbReference type="ARBA" id="ARBA00004651"/>
    </source>
</evidence>
<evidence type="ECO:0000256" key="5">
    <source>
        <dbReference type="ARBA" id="ARBA00022692"/>
    </source>
</evidence>
<evidence type="ECO:0000256" key="6">
    <source>
        <dbReference type="ARBA" id="ARBA00022989"/>
    </source>
</evidence>
<name>A0A850P9W9_9PROT</name>
<feature type="transmembrane region" description="Helical" evidence="8">
    <location>
        <begin position="140"/>
        <end position="159"/>
    </location>
</feature>
<dbReference type="CDD" id="cd06550">
    <property type="entry name" value="TM_ABC_iron-siderophores_like"/>
    <property type="match status" value="1"/>
</dbReference>
<reference evidence="9 10" key="1">
    <citation type="submission" date="2020-06" db="EMBL/GenBank/DDBJ databases">
        <title>Description of novel acetic acid bacteria.</title>
        <authorList>
            <person name="Sombolestani A."/>
        </authorList>
    </citation>
    <scope>NUCLEOTIDE SEQUENCE [LARGE SCALE GENOMIC DNA]</scope>
    <source>
        <strain evidence="9 10">LMG 27010</strain>
    </source>
</reference>
<dbReference type="PANTHER" id="PTHR30472">
    <property type="entry name" value="FERRIC ENTEROBACTIN TRANSPORT SYSTEM PERMEASE PROTEIN"/>
    <property type="match status" value="1"/>
</dbReference>